<protein>
    <submittedName>
        <fullName evidence="2">MerR family transcriptional regulator</fullName>
    </submittedName>
</protein>
<dbReference type="Proteomes" id="UP000244920">
    <property type="component" value="Chromosome"/>
</dbReference>
<dbReference type="GO" id="GO:0003677">
    <property type="term" value="F:DNA binding"/>
    <property type="evidence" value="ECO:0007669"/>
    <property type="project" value="InterPro"/>
</dbReference>
<dbReference type="PROSITE" id="PS50937">
    <property type="entry name" value="HTH_MERR_2"/>
    <property type="match status" value="1"/>
</dbReference>
<proteinExistence type="predicted"/>
<accession>A0A2U8FHM9</accession>
<dbReference type="InterPro" id="IPR000551">
    <property type="entry name" value="MerR-type_HTH_dom"/>
</dbReference>
<dbReference type="Gene3D" id="1.10.1660.10">
    <property type="match status" value="1"/>
</dbReference>
<name>A0A2U8FHM9_9PAST</name>
<evidence type="ECO:0000259" key="1">
    <source>
        <dbReference type="PROSITE" id="PS50937"/>
    </source>
</evidence>
<dbReference type="InterPro" id="IPR009061">
    <property type="entry name" value="DNA-bd_dom_put_sf"/>
</dbReference>
<evidence type="ECO:0000313" key="2">
    <source>
        <dbReference type="EMBL" id="AWI50478.1"/>
    </source>
</evidence>
<gene>
    <name evidence="2" type="ORF">DDU33_02730</name>
</gene>
<keyword evidence="3" id="KW-1185">Reference proteome</keyword>
<dbReference type="EMBL" id="CP029206">
    <property type="protein sequence ID" value="AWI50478.1"/>
    <property type="molecule type" value="Genomic_DNA"/>
</dbReference>
<dbReference type="KEGG" id="apor:DDU33_02730"/>
<reference evidence="3" key="1">
    <citation type="submission" date="2018-05" db="EMBL/GenBank/DDBJ databases">
        <title>Complete genome sequence of Actinobacillus porcitonsillarum reference strain 9953L55 (CCUG 46996).</title>
        <authorList>
            <person name="Dona V."/>
            <person name="Perreten V."/>
        </authorList>
    </citation>
    <scope>NUCLEOTIDE SEQUENCE [LARGE SCALE GENOMIC DNA]</scope>
    <source>
        <strain evidence="3">9953L55</strain>
    </source>
</reference>
<dbReference type="SMART" id="SM00422">
    <property type="entry name" value="HTH_MERR"/>
    <property type="match status" value="1"/>
</dbReference>
<dbReference type="GO" id="GO:0006355">
    <property type="term" value="P:regulation of DNA-templated transcription"/>
    <property type="evidence" value="ECO:0007669"/>
    <property type="project" value="InterPro"/>
</dbReference>
<organism evidence="2 3">
    <name type="scientific">Actinobacillus porcitonsillarum</name>
    <dbReference type="NCBI Taxonomy" id="189834"/>
    <lineage>
        <taxon>Bacteria</taxon>
        <taxon>Pseudomonadati</taxon>
        <taxon>Pseudomonadota</taxon>
        <taxon>Gammaproteobacteria</taxon>
        <taxon>Pasteurellales</taxon>
        <taxon>Pasteurellaceae</taxon>
        <taxon>Actinobacillus</taxon>
    </lineage>
</organism>
<dbReference type="Pfam" id="PF13411">
    <property type="entry name" value="MerR_1"/>
    <property type="match status" value="1"/>
</dbReference>
<dbReference type="AlphaFoldDB" id="A0A2U8FHM9"/>
<evidence type="ECO:0000313" key="3">
    <source>
        <dbReference type="Proteomes" id="UP000244920"/>
    </source>
</evidence>
<dbReference type="RefSeq" id="WP_108922993.1">
    <property type="nucleotide sequence ID" value="NZ_CP029206.1"/>
</dbReference>
<feature type="domain" description="HTH merR-type" evidence="1">
    <location>
        <begin position="1"/>
        <end position="71"/>
    </location>
</feature>
<dbReference type="SUPFAM" id="SSF46955">
    <property type="entry name" value="Putative DNA-binding domain"/>
    <property type="match status" value="1"/>
</dbReference>
<sequence length="210" mass="24585">MLKMNELSTLTNTPKSTILYYIKEGLLPEPHKDKPNFHLYDENNIQLIEFIKYLQTNFSASISQIKAIFEQPDFDLSNPYKSLIHSLHLIIHAESERFTPSELCDEFGITEIELNELVENGLINPRNGIFTTRERDMLAIISRCDGQEYQLLQQYAEMAKTLAQQEVEIGMNILHSQTQQNERLKHFFDLLLLLKPYMLNQQTFNAYQQL</sequence>